<evidence type="ECO:0000313" key="2">
    <source>
        <dbReference type="Proteomes" id="UP000194127"/>
    </source>
</evidence>
<dbReference type="GeneID" id="36321973"/>
<dbReference type="OrthoDB" id="2784794at2759"/>
<accession>A0A1X6MXB3</accession>
<protein>
    <submittedName>
        <fullName evidence="1">Uncharacterized protein</fullName>
    </submittedName>
</protein>
<organism evidence="1 2">
    <name type="scientific">Postia placenta MAD-698-R-SB12</name>
    <dbReference type="NCBI Taxonomy" id="670580"/>
    <lineage>
        <taxon>Eukaryota</taxon>
        <taxon>Fungi</taxon>
        <taxon>Dikarya</taxon>
        <taxon>Basidiomycota</taxon>
        <taxon>Agaricomycotina</taxon>
        <taxon>Agaricomycetes</taxon>
        <taxon>Polyporales</taxon>
        <taxon>Adustoporiaceae</taxon>
        <taxon>Rhodonia</taxon>
    </lineage>
</organism>
<dbReference type="Proteomes" id="UP000194127">
    <property type="component" value="Unassembled WGS sequence"/>
</dbReference>
<proteinExistence type="predicted"/>
<keyword evidence="2" id="KW-1185">Reference proteome</keyword>
<gene>
    <name evidence="1" type="ORF">POSPLADRAFT_1034460</name>
</gene>
<reference evidence="1 2" key="1">
    <citation type="submission" date="2017-04" db="EMBL/GenBank/DDBJ databases">
        <title>Genome Sequence of the Model Brown-Rot Fungus Postia placenta SB12.</title>
        <authorList>
            <consortium name="DOE Joint Genome Institute"/>
            <person name="Gaskell J."/>
            <person name="Kersten P."/>
            <person name="Larrondo L.F."/>
            <person name="Canessa P."/>
            <person name="Martinez D."/>
            <person name="Hibbett D."/>
            <person name="Schmoll M."/>
            <person name="Kubicek C.P."/>
            <person name="Martinez A.T."/>
            <person name="Yadav J."/>
            <person name="Master E."/>
            <person name="Magnuson J.K."/>
            <person name="James T."/>
            <person name="Yaver D."/>
            <person name="Berka R."/>
            <person name="Labutti K."/>
            <person name="Lipzen A."/>
            <person name="Aerts A."/>
            <person name="Barry K."/>
            <person name="Henrissat B."/>
            <person name="Blanchette R."/>
            <person name="Grigoriev I."/>
            <person name="Cullen D."/>
        </authorList>
    </citation>
    <scope>NUCLEOTIDE SEQUENCE [LARGE SCALE GENOMIC DNA]</scope>
    <source>
        <strain evidence="1 2">MAD-698-R-SB12</strain>
    </source>
</reference>
<sequence>MLSSFTPISATGKHFSSSLSAFRQLRKARHFIVFQNSPSPTSPRVDLVGCVVGLVSMLSPFKVDDKTRPGAGAPIGFPPEICDQIVDCLQGDGPTLAACGLAGRILCHRSRFNLFRLVALREAAMYALFLSILDRSPRIANYVTYLHLTKPAPNDVSAPVNLEGGLLRIVAKCYKVTALVLSEWNSSDFVPDAHIQMWSFPDIKFLFLIGIEIDEASFFQLLHIVPTLTRLHILLPAGSPPYPRTSHHSAHGVSSSRIVPILARCSLRLRPRKLQLVFDTGTEGSLANVVDLLREAGPSLERLDMFVMQRRTLEFFEPGTLLASNTGLRVLHMRDSAIRVPHAEGEEASFLSRIIPLHWMARTIALTVRILGTSSDWLDTAADSLQLDWSVLDAELARAADYHPGVEIGISARYPEDLDEWADVMEKVVLMRLPLMRQKRCRLRVTCFRDWAVFDEGLGGYAAGPCHTTWHECPLAAQMNPPVVQVSLKKIACDELGYLVLY</sequence>
<dbReference type="EMBL" id="KZ110599">
    <property type="protein sequence ID" value="OSX60880.1"/>
    <property type="molecule type" value="Genomic_DNA"/>
</dbReference>
<dbReference type="AlphaFoldDB" id="A0A1X6MXB3"/>
<dbReference type="RefSeq" id="XP_024337674.1">
    <property type="nucleotide sequence ID" value="XM_024477023.1"/>
</dbReference>
<name>A0A1X6MXB3_9APHY</name>
<evidence type="ECO:0000313" key="1">
    <source>
        <dbReference type="EMBL" id="OSX60880.1"/>
    </source>
</evidence>